<dbReference type="EMBL" id="JAFCMP010000014">
    <property type="protein sequence ID" value="KAG5191757.1"/>
    <property type="molecule type" value="Genomic_DNA"/>
</dbReference>
<feature type="region of interest" description="Disordered" evidence="1">
    <location>
        <begin position="52"/>
        <end position="81"/>
    </location>
</feature>
<sequence>MAQHLRRKRPDIWCRSAQPAWLPLSGGNSGAAAHLLSPAVCNQALVWRALLQPAPPPPPPAAGTHTGTPSAHPRLAGPHERCEPLTQRPLARAARGGAACTAAPLSDARPSAGVCVHDARARVGRERGAPMRMHARAPLPLHRARRRCIAHAAAASRTPLRHCARRCCIAHAAPPPRAPPPLHRA</sequence>
<protein>
    <submittedName>
        <fullName evidence="2">Uncharacterized protein</fullName>
    </submittedName>
</protein>
<evidence type="ECO:0000313" key="2">
    <source>
        <dbReference type="EMBL" id="KAG5191757.1"/>
    </source>
</evidence>
<proteinExistence type="predicted"/>
<evidence type="ECO:0000313" key="3">
    <source>
        <dbReference type="Proteomes" id="UP000664859"/>
    </source>
</evidence>
<accession>A0A836CME7</accession>
<evidence type="ECO:0000256" key="1">
    <source>
        <dbReference type="SAM" id="MobiDB-lite"/>
    </source>
</evidence>
<comment type="caution">
    <text evidence="2">The sequence shown here is derived from an EMBL/GenBank/DDBJ whole genome shotgun (WGS) entry which is preliminary data.</text>
</comment>
<feature type="non-terminal residue" evidence="2">
    <location>
        <position position="185"/>
    </location>
</feature>
<dbReference type="Proteomes" id="UP000664859">
    <property type="component" value="Unassembled WGS sequence"/>
</dbReference>
<gene>
    <name evidence="2" type="ORF">JKP88DRAFT_7746</name>
</gene>
<keyword evidence="3" id="KW-1185">Reference proteome</keyword>
<name>A0A836CME7_9STRA</name>
<organism evidence="2 3">
    <name type="scientific">Tribonema minus</name>
    <dbReference type="NCBI Taxonomy" id="303371"/>
    <lineage>
        <taxon>Eukaryota</taxon>
        <taxon>Sar</taxon>
        <taxon>Stramenopiles</taxon>
        <taxon>Ochrophyta</taxon>
        <taxon>PX clade</taxon>
        <taxon>Xanthophyceae</taxon>
        <taxon>Tribonematales</taxon>
        <taxon>Tribonemataceae</taxon>
        <taxon>Tribonema</taxon>
    </lineage>
</organism>
<dbReference type="AlphaFoldDB" id="A0A836CME7"/>
<reference evidence="2" key="1">
    <citation type="submission" date="2021-02" db="EMBL/GenBank/DDBJ databases">
        <title>First Annotated Genome of the Yellow-green Alga Tribonema minus.</title>
        <authorList>
            <person name="Mahan K.M."/>
        </authorList>
    </citation>
    <scope>NUCLEOTIDE SEQUENCE</scope>
    <source>
        <strain evidence="2">UTEX B ZZ1240</strain>
    </source>
</reference>